<dbReference type="AlphaFoldDB" id="R0IMI7"/>
<feature type="region of interest" description="Disordered" evidence="1">
    <location>
        <begin position="58"/>
        <end position="79"/>
    </location>
</feature>
<keyword evidence="3" id="KW-1185">Reference proteome</keyword>
<proteinExistence type="predicted"/>
<evidence type="ECO:0000313" key="3">
    <source>
        <dbReference type="Proteomes" id="UP000016935"/>
    </source>
</evidence>
<dbReference type="EMBL" id="KB908604">
    <property type="protein sequence ID" value="EOA86225.1"/>
    <property type="molecule type" value="Genomic_DNA"/>
</dbReference>
<evidence type="ECO:0000256" key="1">
    <source>
        <dbReference type="SAM" id="MobiDB-lite"/>
    </source>
</evidence>
<sequence length="205" mass="22820">MSKRKRGPRKSKPPKRVRMAMQDAAQEAAMEAEIAAAEAAAVAAAEAEKAAAMAEAAEAAAATGDEGEDEEINAMSQSQRPNAANWGGLLVRYQEYMNLRVQEGYEIARRLARNCPRPVRFSTVWSTCFEQKSYKWTNWHEVVRPSAMVHDIRSRIQQIGEKKITIVIRAIDGLTCIEEDFGGFLTMVINEGKDAQIVFQMEKGL</sequence>
<dbReference type="HOGENOM" id="CLU_1338240_0_0_1"/>
<gene>
    <name evidence="2" type="ORF">SETTUDRAFT_28618</name>
</gene>
<dbReference type="GeneID" id="19403260"/>
<organism evidence="2 3">
    <name type="scientific">Exserohilum turcicum (strain 28A)</name>
    <name type="common">Northern leaf blight fungus</name>
    <name type="synonym">Setosphaeria turcica</name>
    <dbReference type="NCBI Taxonomy" id="671987"/>
    <lineage>
        <taxon>Eukaryota</taxon>
        <taxon>Fungi</taxon>
        <taxon>Dikarya</taxon>
        <taxon>Ascomycota</taxon>
        <taxon>Pezizomycotina</taxon>
        <taxon>Dothideomycetes</taxon>
        <taxon>Pleosporomycetidae</taxon>
        <taxon>Pleosporales</taxon>
        <taxon>Pleosporineae</taxon>
        <taxon>Pleosporaceae</taxon>
        <taxon>Exserohilum</taxon>
    </lineage>
</organism>
<dbReference type="RefSeq" id="XP_008026090.1">
    <property type="nucleotide sequence ID" value="XM_008027899.1"/>
</dbReference>
<reference evidence="2 3" key="1">
    <citation type="journal article" date="2012" name="PLoS Pathog.">
        <title>Diverse lifestyles and strategies of plant pathogenesis encoded in the genomes of eighteen Dothideomycetes fungi.</title>
        <authorList>
            <person name="Ohm R.A."/>
            <person name="Feau N."/>
            <person name="Henrissat B."/>
            <person name="Schoch C.L."/>
            <person name="Horwitz B.A."/>
            <person name="Barry K.W."/>
            <person name="Condon B.J."/>
            <person name="Copeland A.C."/>
            <person name="Dhillon B."/>
            <person name="Glaser F."/>
            <person name="Hesse C.N."/>
            <person name="Kosti I."/>
            <person name="LaButti K."/>
            <person name="Lindquist E.A."/>
            <person name="Lucas S."/>
            <person name="Salamov A.A."/>
            <person name="Bradshaw R.E."/>
            <person name="Ciuffetti L."/>
            <person name="Hamelin R.C."/>
            <person name="Kema G.H.J."/>
            <person name="Lawrence C."/>
            <person name="Scott J.A."/>
            <person name="Spatafora J.W."/>
            <person name="Turgeon B.G."/>
            <person name="de Wit P.J.G.M."/>
            <person name="Zhong S."/>
            <person name="Goodwin S.B."/>
            <person name="Grigoriev I.V."/>
        </authorList>
    </citation>
    <scope>NUCLEOTIDE SEQUENCE [LARGE SCALE GENOMIC DNA]</scope>
    <source>
        <strain evidence="3">28A</strain>
    </source>
</reference>
<reference evidence="2 3" key="2">
    <citation type="journal article" date="2013" name="PLoS Genet.">
        <title>Comparative genome structure, secondary metabolite, and effector coding capacity across Cochliobolus pathogens.</title>
        <authorList>
            <person name="Condon B.J."/>
            <person name="Leng Y."/>
            <person name="Wu D."/>
            <person name="Bushley K.E."/>
            <person name="Ohm R.A."/>
            <person name="Otillar R."/>
            <person name="Martin J."/>
            <person name="Schackwitz W."/>
            <person name="Grimwood J."/>
            <person name="MohdZainudin N."/>
            <person name="Xue C."/>
            <person name="Wang R."/>
            <person name="Manning V.A."/>
            <person name="Dhillon B."/>
            <person name="Tu Z.J."/>
            <person name="Steffenson B.J."/>
            <person name="Salamov A."/>
            <person name="Sun H."/>
            <person name="Lowry S."/>
            <person name="LaButti K."/>
            <person name="Han J."/>
            <person name="Copeland A."/>
            <person name="Lindquist E."/>
            <person name="Barry K."/>
            <person name="Schmutz J."/>
            <person name="Baker S.E."/>
            <person name="Ciuffetti L.M."/>
            <person name="Grigoriev I.V."/>
            <person name="Zhong S."/>
            <person name="Turgeon B.G."/>
        </authorList>
    </citation>
    <scope>NUCLEOTIDE SEQUENCE [LARGE SCALE GENOMIC DNA]</scope>
    <source>
        <strain evidence="3">28A</strain>
    </source>
</reference>
<evidence type="ECO:0000313" key="2">
    <source>
        <dbReference type="EMBL" id="EOA86225.1"/>
    </source>
</evidence>
<dbReference type="OrthoDB" id="3798657at2759"/>
<name>R0IMI7_EXST2</name>
<protein>
    <submittedName>
        <fullName evidence="2">Uncharacterized protein</fullName>
    </submittedName>
</protein>
<accession>R0IMI7</accession>
<dbReference type="Proteomes" id="UP000016935">
    <property type="component" value="Unassembled WGS sequence"/>
</dbReference>